<dbReference type="InterPro" id="IPR000700">
    <property type="entry name" value="PAS-assoc_C"/>
</dbReference>
<feature type="domain" description="PAC" evidence="2">
    <location>
        <begin position="76"/>
        <end position="133"/>
    </location>
</feature>
<evidence type="ECO:0000259" key="2">
    <source>
        <dbReference type="PROSITE" id="PS50113"/>
    </source>
</evidence>
<accession>A0A1T4LHR1</accession>
<dbReference type="RefSeq" id="WP_078789191.1">
    <property type="nucleotide sequence ID" value="NZ_FUWR01000003.1"/>
</dbReference>
<proteinExistence type="predicted"/>
<dbReference type="PROSITE" id="PS50113">
    <property type="entry name" value="PAC"/>
    <property type="match status" value="1"/>
</dbReference>
<gene>
    <name evidence="3" type="ORF">SAMN02745119_00906</name>
</gene>
<dbReference type="PANTHER" id="PTHR44757:SF2">
    <property type="entry name" value="BIOFILM ARCHITECTURE MAINTENANCE PROTEIN MBAA"/>
    <property type="match status" value="1"/>
</dbReference>
<dbReference type="PROSITE" id="PS50112">
    <property type="entry name" value="PAS"/>
    <property type="match status" value="1"/>
</dbReference>
<name>A0A1T4LHR1_9BACT</name>
<dbReference type="OrthoDB" id="341208at2"/>
<dbReference type="Gene3D" id="3.30.450.20">
    <property type="entry name" value="PAS domain"/>
    <property type="match status" value="1"/>
</dbReference>
<dbReference type="AlphaFoldDB" id="A0A1T4LHR1"/>
<dbReference type="Pfam" id="PF08448">
    <property type="entry name" value="PAS_4"/>
    <property type="match status" value="1"/>
</dbReference>
<feature type="domain" description="PAS" evidence="1">
    <location>
        <begin position="4"/>
        <end position="57"/>
    </location>
</feature>
<protein>
    <submittedName>
        <fullName evidence="3">PAS domain S-box-containing protein</fullName>
    </submittedName>
</protein>
<keyword evidence="4" id="KW-1185">Reference proteome</keyword>
<dbReference type="InterPro" id="IPR035965">
    <property type="entry name" value="PAS-like_dom_sf"/>
</dbReference>
<organism evidence="3 4">
    <name type="scientific">Trichlorobacter thiogenes</name>
    <dbReference type="NCBI Taxonomy" id="115783"/>
    <lineage>
        <taxon>Bacteria</taxon>
        <taxon>Pseudomonadati</taxon>
        <taxon>Thermodesulfobacteriota</taxon>
        <taxon>Desulfuromonadia</taxon>
        <taxon>Geobacterales</taxon>
        <taxon>Geobacteraceae</taxon>
        <taxon>Trichlorobacter</taxon>
    </lineage>
</organism>
<evidence type="ECO:0000313" key="4">
    <source>
        <dbReference type="Proteomes" id="UP000190102"/>
    </source>
</evidence>
<dbReference type="CDD" id="cd00130">
    <property type="entry name" value="PAS"/>
    <property type="match status" value="1"/>
</dbReference>
<dbReference type="NCBIfam" id="TIGR00229">
    <property type="entry name" value="sensory_box"/>
    <property type="match status" value="1"/>
</dbReference>
<dbReference type="SUPFAM" id="SSF55785">
    <property type="entry name" value="PYP-like sensor domain (PAS domain)"/>
    <property type="match status" value="1"/>
</dbReference>
<reference evidence="4" key="1">
    <citation type="submission" date="2017-02" db="EMBL/GenBank/DDBJ databases">
        <authorList>
            <person name="Varghese N."/>
            <person name="Submissions S."/>
        </authorList>
    </citation>
    <scope>NUCLEOTIDE SEQUENCE [LARGE SCALE GENOMIC DNA]</scope>
    <source>
        <strain evidence="4">ATCC BAA-34</strain>
    </source>
</reference>
<dbReference type="InterPro" id="IPR013656">
    <property type="entry name" value="PAS_4"/>
</dbReference>
<dbReference type="EMBL" id="FUWR01000003">
    <property type="protein sequence ID" value="SJZ54255.1"/>
    <property type="molecule type" value="Genomic_DNA"/>
</dbReference>
<dbReference type="PANTHER" id="PTHR44757">
    <property type="entry name" value="DIGUANYLATE CYCLASE DGCP"/>
    <property type="match status" value="1"/>
</dbReference>
<sequence length="143" mass="15885">MLNINQQLQQAADESQDAILIADLAGIIRYWNAGAERILGYSAAEAVGQSLDLFIPEKLRGRHWDGYHRVMASGETKYKTGLLSSPGIRKDGSQVSLEFSMVLLKDEQGVMQGCASIMRDVTERWLKEKELKQRLAACEAAQS</sequence>
<dbReference type="Proteomes" id="UP000190102">
    <property type="component" value="Unassembled WGS sequence"/>
</dbReference>
<evidence type="ECO:0000313" key="3">
    <source>
        <dbReference type="EMBL" id="SJZ54255.1"/>
    </source>
</evidence>
<dbReference type="STRING" id="115783.SAMN02745119_00906"/>
<evidence type="ECO:0000259" key="1">
    <source>
        <dbReference type="PROSITE" id="PS50112"/>
    </source>
</evidence>
<dbReference type="SMART" id="SM00091">
    <property type="entry name" value="PAS"/>
    <property type="match status" value="1"/>
</dbReference>
<dbReference type="InterPro" id="IPR052155">
    <property type="entry name" value="Biofilm_reg_signaling"/>
</dbReference>
<dbReference type="InterPro" id="IPR000014">
    <property type="entry name" value="PAS"/>
</dbReference>